<dbReference type="Proteomes" id="UP001597045">
    <property type="component" value="Unassembled WGS sequence"/>
</dbReference>
<organism evidence="2 3">
    <name type="scientific">Kibdelosporangium lantanae</name>
    <dbReference type="NCBI Taxonomy" id="1497396"/>
    <lineage>
        <taxon>Bacteria</taxon>
        <taxon>Bacillati</taxon>
        <taxon>Actinomycetota</taxon>
        <taxon>Actinomycetes</taxon>
        <taxon>Pseudonocardiales</taxon>
        <taxon>Pseudonocardiaceae</taxon>
        <taxon>Kibdelosporangium</taxon>
    </lineage>
</organism>
<keyword evidence="3" id="KW-1185">Reference proteome</keyword>
<evidence type="ECO:0000256" key="1">
    <source>
        <dbReference type="SAM" id="Phobius"/>
    </source>
</evidence>
<feature type="transmembrane region" description="Helical" evidence="1">
    <location>
        <begin position="230"/>
        <end position="251"/>
    </location>
</feature>
<dbReference type="Gene3D" id="3.30.70.1230">
    <property type="entry name" value="Nucleotide cyclase"/>
    <property type="match status" value="1"/>
</dbReference>
<comment type="caution">
    <text evidence="2">The sequence shown here is derived from an EMBL/GenBank/DDBJ whole genome shotgun (WGS) entry which is preliminary data.</text>
</comment>
<protein>
    <recommendedName>
        <fullName evidence="4">Guanylate cyclase domain-containing protein</fullName>
    </recommendedName>
</protein>
<reference evidence="3" key="1">
    <citation type="journal article" date="2019" name="Int. J. Syst. Evol. Microbiol.">
        <title>The Global Catalogue of Microorganisms (GCM) 10K type strain sequencing project: providing services to taxonomists for standard genome sequencing and annotation.</title>
        <authorList>
            <consortium name="The Broad Institute Genomics Platform"/>
            <consortium name="The Broad Institute Genome Sequencing Center for Infectious Disease"/>
            <person name="Wu L."/>
            <person name="Ma J."/>
        </authorList>
    </citation>
    <scope>NUCLEOTIDE SEQUENCE [LARGE SCALE GENOMIC DNA]</scope>
    <source>
        <strain evidence="3">JCM 31486</strain>
    </source>
</reference>
<evidence type="ECO:0008006" key="4">
    <source>
        <dbReference type="Google" id="ProtNLM"/>
    </source>
</evidence>
<gene>
    <name evidence="2" type="ORF">ACFQ1S_01780</name>
</gene>
<name>A0ABW3M616_9PSEU</name>
<accession>A0ABW3M616</accession>
<evidence type="ECO:0000313" key="2">
    <source>
        <dbReference type="EMBL" id="MFD1044410.1"/>
    </source>
</evidence>
<feature type="transmembrane region" description="Helical" evidence="1">
    <location>
        <begin position="297"/>
        <end position="318"/>
    </location>
</feature>
<dbReference type="Gene3D" id="2.60.120.430">
    <property type="entry name" value="Galactose-binding lectin"/>
    <property type="match status" value="1"/>
</dbReference>
<sequence length="508" mass="54194">MHRTIIAVDIESFGAPSRTLPHQLAARAALYAVVEQAFNAADVPWNRCQTEDRGDAVFILVPPEVPKAPLVEVVPDALARAVRAHNRTCHEHQRVRLRMAVHAGEVARDSHGVTSTAVTTTFRLLDAPPFKQALADSPGMVALIVSRWVFDEVVRHSATLDSSTFRPIVVAVKETRTTAWIALPDQPYPADPTIDQTAGDSEPNVHGASRARITSGGLSRSQLTTAERKAFSRIVICIVVAVALFSCISQLAGMYTDNSLWRFGISAVVSTAVGALVASTILLTICRRYQARPSLRLFVLMTVILLVAGIGGGAAGFAGTAVNNPPGQPSATGALSTSNQTEPSTSFIPSAAIQTTSSTSKSRTVPSYEVNPRVYPPKAIQDLPIEAGQWVHIKEVGTKKWNCAPEGPWGKAETELSGIAGIEHPGDAGAFLVPDEPICSLVGRIGDVGKWQEIGLHPDFIATTSGMLYLTANEIPPTECPYTDDTGHPRCYSDNVGSVEISVTVTAD</sequence>
<keyword evidence="1" id="KW-1133">Transmembrane helix</keyword>
<keyword evidence="1" id="KW-0812">Transmembrane</keyword>
<keyword evidence="1" id="KW-0472">Membrane</keyword>
<dbReference type="EMBL" id="JBHTIS010000049">
    <property type="protein sequence ID" value="MFD1044410.1"/>
    <property type="molecule type" value="Genomic_DNA"/>
</dbReference>
<dbReference type="InterPro" id="IPR029787">
    <property type="entry name" value="Nucleotide_cyclase"/>
</dbReference>
<feature type="transmembrane region" description="Helical" evidence="1">
    <location>
        <begin position="263"/>
        <end position="285"/>
    </location>
</feature>
<proteinExistence type="predicted"/>
<evidence type="ECO:0000313" key="3">
    <source>
        <dbReference type="Proteomes" id="UP001597045"/>
    </source>
</evidence>